<dbReference type="GO" id="GO:0070402">
    <property type="term" value="F:NADPH binding"/>
    <property type="evidence" value="ECO:0007669"/>
    <property type="project" value="TreeGrafter"/>
</dbReference>
<dbReference type="PROSITE" id="PS51331">
    <property type="entry name" value="THYX"/>
    <property type="match status" value="2"/>
</dbReference>
<name>A0A9D1ICG9_9FIRM</name>
<dbReference type="PANTHER" id="PTHR34934:SF1">
    <property type="entry name" value="FLAVIN-DEPENDENT THYMIDYLATE SYNTHASE"/>
    <property type="match status" value="1"/>
</dbReference>
<reference evidence="1" key="1">
    <citation type="submission" date="2020-10" db="EMBL/GenBank/DDBJ databases">
        <authorList>
            <person name="Gilroy R."/>
        </authorList>
    </citation>
    <scope>NUCLEOTIDE SEQUENCE</scope>
    <source>
        <strain evidence="1">ChiHcec3-11533</strain>
    </source>
</reference>
<dbReference type="InterPro" id="IPR003669">
    <property type="entry name" value="Thymidylate_synthase_ThyX"/>
</dbReference>
<proteinExistence type="predicted"/>
<protein>
    <submittedName>
        <fullName evidence="1">FAD-dependent thymidylate synthase</fullName>
    </submittedName>
</protein>
<dbReference type="Proteomes" id="UP000824072">
    <property type="component" value="Unassembled WGS sequence"/>
</dbReference>
<gene>
    <name evidence="1" type="ORF">IAB02_02000</name>
</gene>
<dbReference type="GO" id="GO:0050660">
    <property type="term" value="F:flavin adenine dinucleotide binding"/>
    <property type="evidence" value="ECO:0007669"/>
    <property type="project" value="InterPro"/>
</dbReference>
<accession>A0A9D1ICG9</accession>
<dbReference type="GO" id="GO:0004799">
    <property type="term" value="F:thymidylate synthase activity"/>
    <property type="evidence" value="ECO:0007669"/>
    <property type="project" value="TreeGrafter"/>
</dbReference>
<dbReference type="SUPFAM" id="SSF69796">
    <property type="entry name" value="Thymidylate synthase-complementing protein Thy1"/>
    <property type="match status" value="2"/>
</dbReference>
<reference evidence="1" key="2">
    <citation type="journal article" date="2021" name="PeerJ">
        <title>Extensive microbial diversity within the chicken gut microbiome revealed by metagenomics and culture.</title>
        <authorList>
            <person name="Gilroy R."/>
            <person name="Ravi A."/>
            <person name="Getino M."/>
            <person name="Pursley I."/>
            <person name="Horton D.L."/>
            <person name="Alikhan N.F."/>
            <person name="Baker D."/>
            <person name="Gharbi K."/>
            <person name="Hall N."/>
            <person name="Watson M."/>
            <person name="Adriaenssens E.M."/>
            <person name="Foster-Nyarko E."/>
            <person name="Jarju S."/>
            <person name="Secka A."/>
            <person name="Antonio M."/>
            <person name="Oren A."/>
            <person name="Chaudhuri R.R."/>
            <person name="La Ragione R."/>
            <person name="Hildebrand F."/>
            <person name="Pallen M.J."/>
        </authorList>
    </citation>
    <scope>NUCLEOTIDE SEQUENCE</scope>
    <source>
        <strain evidence="1">ChiHcec3-11533</strain>
    </source>
</reference>
<dbReference type="InterPro" id="IPR036098">
    <property type="entry name" value="Thymidylate_synthase_ThyX_sf"/>
</dbReference>
<dbReference type="PANTHER" id="PTHR34934">
    <property type="entry name" value="FLAVIN-DEPENDENT THYMIDYLATE SYNTHASE"/>
    <property type="match status" value="1"/>
</dbReference>
<dbReference type="GO" id="GO:0006231">
    <property type="term" value="P:dTMP biosynthetic process"/>
    <property type="evidence" value="ECO:0007669"/>
    <property type="project" value="InterPro"/>
</dbReference>
<evidence type="ECO:0000313" key="2">
    <source>
        <dbReference type="Proteomes" id="UP000824072"/>
    </source>
</evidence>
<dbReference type="EMBL" id="DVMU01000047">
    <property type="protein sequence ID" value="HIU33314.1"/>
    <property type="molecule type" value="Genomic_DNA"/>
</dbReference>
<comment type="caution">
    <text evidence="1">The sequence shown here is derived from an EMBL/GenBank/DDBJ whole genome shotgun (WGS) entry which is preliminary data.</text>
</comment>
<sequence length="426" mass="47870">MGTAKILLADRLAQRLVASAGRISTTEGSALEIFEAAQGDERDFRLIRKVLSSGHHSILEHQPVGIAFDGVSVLCEQFMIESRLAAFTVKSRRYVDFSHAGFVLPETAEEGFSRRMEELFALYTQLVEMGIPREDARFVLPYCFRSNFYMSLNAREMVKVIGSMLWGRGCVFPEIRALGQQLAEQFDALYPGVLEAERPRHKNDLPEILPDFLEEGKPARGGARLLGAPDGELLRAATAFSGRTKDLSELLVDARPRELELVNAVFLVENASLSCVTHFARHRIQSPLWWNASKALARGNYVLPESIAKNEEAAVAYKDAFRRQADFVREQRSGGMCLEDTAYLALSGHTSDILFSMNGRELLHFFKLRTCNRAQWEIRGIAREMLRLLVEREPEIFRGFGPSCLVEGKCPEGKLSCGHPVTKELW</sequence>
<dbReference type="GO" id="GO:0050797">
    <property type="term" value="F:thymidylate synthase (FAD) activity"/>
    <property type="evidence" value="ECO:0007669"/>
    <property type="project" value="InterPro"/>
</dbReference>
<dbReference type="Pfam" id="PF02511">
    <property type="entry name" value="Thy1"/>
    <property type="match status" value="2"/>
</dbReference>
<dbReference type="AlphaFoldDB" id="A0A9D1ICG9"/>
<evidence type="ECO:0000313" key="1">
    <source>
        <dbReference type="EMBL" id="HIU33314.1"/>
    </source>
</evidence>
<organism evidence="1 2">
    <name type="scientific">Candidatus Pullichristensenella excrementigallinarum</name>
    <dbReference type="NCBI Taxonomy" id="2840907"/>
    <lineage>
        <taxon>Bacteria</taxon>
        <taxon>Bacillati</taxon>
        <taxon>Bacillota</taxon>
        <taxon>Clostridia</taxon>
        <taxon>Candidatus Pullichristensenella</taxon>
    </lineage>
</organism>
<dbReference type="Gene3D" id="3.30.1360.170">
    <property type="match status" value="2"/>
</dbReference>
<dbReference type="CDD" id="cd20175">
    <property type="entry name" value="ThyX"/>
    <property type="match status" value="2"/>
</dbReference>